<dbReference type="VEuPathDB" id="FungiDB:F503_08722"/>
<organism evidence="1 2">
    <name type="scientific">Ophiostoma piceae (strain UAMH 11346)</name>
    <name type="common">Sap stain fungus</name>
    <dbReference type="NCBI Taxonomy" id="1262450"/>
    <lineage>
        <taxon>Eukaryota</taxon>
        <taxon>Fungi</taxon>
        <taxon>Dikarya</taxon>
        <taxon>Ascomycota</taxon>
        <taxon>Pezizomycotina</taxon>
        <taxon>Sordariomycetes</taxon>
        <taxon>Sordariomycetidae</taxon>
        <taxon>Ophiostomatales</taxon>
        <taxon>Ophiostomataceae</taxon>
        <taxon>Ophiostoma</taxon>
    </lineage>
</organism>
<accession>S3CA42</accession>
<proteinExistence type="predicted"/>
<dbReference type="EMBL" id="KE148171">
    <property type="protein sequence ID" value="EPE03108.1"/>
    <property type="molecule type" value="Genomic_DNA"/>
</dbReference>
<reference evidence="1 2" key="1">
    <citation type="journal article" date="2013" name="BMC Genomics">
        <title>The genome and transcriptome of the pine saprophyte Ophiostoma piceae, and a comparison with the bark beetle-associated pine pathogen Grosmannia clavigera.</title>
        <authorList>
            <person name="Haridas S."/>
            <person name="Wang Y."/>
            <person name="Lim L."/>
            <person name="Massoumi Alamouti S."/>
            <person name="Jackman S."/>
            <person name="Docking R."/>
            <person name="Robertson G."/>
            <person name="Birol I."/>
            <person name="Bohlmann J."/>
            <person name="Breuil C."/>
        </authorList>
    </citation>
    <scope>NUCLEOTIDE SEQUENCE [LARGE SCALE GENOMIC DNA]</scope>
    <source>
        <strain evidence="1 2">UAMH 11346</strain>
    </source>
</reference>
<evidence type="ECO:0000313" key="2">
    <source>
        <dbReference type="Proteomes" id="UP000016923"/>
    </source>
</evidence>
<protein>
    <submittedName>
        <fullName evidence="1">Chitinase a1</fullName>
    </submittedName>
</protein>
<dbReference type="STRING" id="1262450.S3CA42"/>
<dbReference type="OrthoDB" id="73875at2759"/>
<evidence type="ECO:0000313" key="1">
    <source>
        <dbReference type="EMBL" id="EPE03108.1"/>
    </source>
</evidence>
<dbReference type="AlphaFoldDB" id="S3CA42"/>
<dbReference type="Proteomes" id="UP000016923">
    <property type="component" value="Unassembled WGS sequence"/>
</dbReference>
<dbReference type="HOGENOM" id="CLU_1277954_0_0_1"/>
<gene>
    <name evidence="1" type="ORF">F503_08722</name>
</gene>
<sequence length="216" mass="23059">MLDLYGQIIGVVQISVSVEASADLDIVVTPEAHLGIMVGGGSLFGETLVDAQVAAYVNNTLRSHVEAAAGTGSDLTYSYGVYLLYSIGFGGWASIVGYKWNVGSRDLFDSPTSITLYTNGNVPASTAATKRGLDAVRCLAWDWQPSDSDKPVFAPARILSTDGDVLWSSGEDFVNISLPRRSPLQALDSEQSAFGAMPLLRRVDDDTESQSRVADM</sequence>
<keyword evidence="2" id="KW-1185">Reference proteome</keyword>
<name>S3CA42_OPHP1</name>